<sequence>MGSPRSAEDALKKTILPPIIGAWKIVFHLLLRRSSSRRSAPRNRIPQGEADLLPPGYQVLYLYRARERHPQSYRPRGASRPPSLAETTFRWMSVNRRSQGIHCFTDGSLFNGPLEAGIAIFHEEIIELSGHSGHSNILARRAPADSSLAVKRAATQTRNHRLMRLLPPPGRKSPAISTGGSISSTSSTGTAAPSTAERSAMPNLNRKVSDYLISLKQTDLREMCHADGRADHRGQISETSAPSSGTSAAGLRVADASTADLPTTGGTRAHPKG</sequence>
<protein>
    <submittedName>
        <fullName evidence="3">RNase H domain-containing protein</fullName>
    </submittedName>
</protein>
<feature type="region of interest" description="Disordered" evidence="1">
    <location>
        <begin position="160"/>
        <end position="203"/>
    </location>
</feature>
<keyword evidence="2" id="KW-1185">Reference proteome</keyword>
<organism evidence="2 3">
    <name type="scientific">Macrostomum lignano</name>
    <dbReference type="NCBI Taxonomy" id="282301"/>
    <lineage>
        <taxon>Eukaryota</taxon>
        <taxon>Metazoa</taxon>
        <taxon>Spiralia</taxon>
        <taxon>Lophotrochozoa</taxon>
        <taxon>Platyhelminthes</taxon>
        <taxon>Rhabditophora</taxon>
        <taxon>Macrostomorpha</taxon>
        <taxon>Macrostomida</taxon>
        <taxon>Macrostomidae</taxon>
        <taxon>Macrostomum</taxon>
    </lineage>
</organism>
<evidence type="ECO:0000256" key="1">
    <source>
        <dbReference type="SAM" id="MobiDB-lite"/>
    </source>
</evidence>
<evidence type="ECO:0000313" key="3">
    <source>
        <dbReference type="WBParaSite" id="maker-unitig_36316-snap-gene-0.6-mRNA-1"/>
    </source>
</evidence>
<feature type="compositionally biased region" description="Low complexity" evidence="1">
    <location>
        <begin position="173"/>
        <end position="196"/>
    </location>
</feature>
<feature type="compositionally biased region" description="Low complexity" evidence="1">
    <location>
        <begin position="237"/>
        <end position="250"/>
    </location>
</feature>
<feature type="region of interest" description="Disordered" evidence="1">
    <location>
        <begin position="227"/>
        <end position="273"/>
    </location>
</feature>
<evidence type="ECO:0000313" key="2">
    <source>
        <dbReference type="Proteomes" id="UP000095280"/>
    </source>
</evidence>
<dbReference type="WBParaSite" id="maker-unitig_36316-snap-gene-0.6-mRNA-1">
    <property type="protein sequence ID" value="maker-unitig_36316-snap-gene-0.6-mRNA-1"/>
    <property type="gene ID" value="maker-unitig_36316-snap-gene-0.6"/>
</dbReference>
<dbReference type="Proteomes" id="UP000095280">
    <property type="component" value="Unplaced"/>
</dbReference>
<accession>A0A1I8FIL3</accession>
<dbReference type="AlphaFoldDB" id="A0A1I8FIL3"/>
<reference evidence="3" key="1">
    <citation type="submission" date="2016-11" db="UniProtKB">
        <authorList>
            <consortium name="WormBaseParasite"/>
        </authorList>
    </citation>
    <scope>IDENTIFICATION</scope>
</reference>
<proteinExistence type="predicted"/>
<name>A0A1I8FIL3_9PLAT</name>